<reference evidence="1" key="1">
    <citation type="submission" date="2021-02" db="EMBL/GenBank/DDBJ databases">
        <authorList>
            <person name="Nowell W R."/>
        </authorList>
    </citation>
    <scope>NUCLEOTIDE SEQUENCE</scope>
</reference>
<comment type="caution">
    <text evidence="1">The sequence shown here is derived from an EMBL/GenBank/DDBJ whole genome shotgun (WGS) entry which is preliminary data.</text>
</comment>
<organism evidence="1 2">
    <name type="scientific">Adineta steineri</name>
    <dbReference type="NCBI Taxonomy" id="433720"/>
    <lineage>
        <taxon>Eukaryota</taxon>
        <taxon>Metazoa</taxon>
        <taxon>Spiralia</taxon>
        <taxon>Gnathifera</taxon>
        <taxon>Rotifera</taxon>
        <taxon>Eurotatoria</taxon>
        <taxon>Bdelloidea</taxon>
        <taxon>Adinetida</taxon>
        <taxon>Adinetidae</taxon>
        <taxon>Adineta</taxon>
    </lineage>
</organism>
<dbReference type="Proteomes" id="UP000663891">
    <property type="component" value="Unassembled WGS sequence"/>
</dbReference>
<accession>A0A814GJP1</accession>
<dbReference type="SUPFAM" id="SSF52047">
    <property type="entry name" value="RNI-like"/>
    <property type="match status" value="1"/>
</dbReference>
<evidence type="ECO:0000313" key="1">
    <source>
        <dbReference type="EMBL" id="CAF0997235.1"/>
    </source>
</evidence>
<sequence length="498" mass="58751">MGRNSKSKNQNIKVYNKNSSLEHLSNEILYQICKHLDGYEAFYAFHDLNYRFDQFLKSLLFILNITSDTLKSKLYIREIFKEILNFHKNRIIVIYLDMLLSFNDLFSFNSSFNRLKILHLYNCQSNKFISFLQNLTYLPDLASLNLEICDQSINLNNIYQIILTLPKLKSCDIKTNNNSKFSSLLSMNQNLSQIERLDIRGHCDLNECLSIVSHTYQLSHLVYIQTNPIDYNIRIINSPINLSNLTHLYLRISGMKFNVFENFLSQISCKLTNLCLTTEIEDMKYLDANHWENFLLENYSQLKIFQLKCYAKHNHILDPVKINQFLTSFWIERRWVLEINVSPVHFLYSITPYKKRWYDELSNEIYPSSSELKKSCQLTLTNIDSSRWNQIKDMFISAKIYHLVLLQEKPFIVTLIKIVRSLPKLISLQFNSLSFIEPDGEDFGDCFSKRSKSKIENVYVEKVETNGEIACISTLCPRMKCFRIISFENSTNSRSFYY</sequence>
<dbReference type="InterPro" id="IPR032675">
    <property type="entry name" value="LRR_dom_sf"/>
</dbReference>
<protein>
    <recommendedName>
        <fullName evidence="3">F-box domain-containing protein</fullName>
    </recommendedName>
</protein>
<dbReference type="EMBL" id="CAJNON010000122">
    <property type="protein sequence ID" value="CAF0997235.1"/>
    <property type="molecule type" value="Genomic_DNA"/>
</dbReference>
<gene>
    <name evidence="1" type="ORF">VCS650_LOCUS14528</name>
</gene>
<dbReference type="AlphaFoldDB" id="A0A814GJP1"/>
<evidence type="ECO:0000313" key="2">
    <source>
        <dbReference type="Proteomes" id="UP000663891"/>
    </source>
</evidence>
<dbReference type="OrthoDB" id="9988833at2759"/>
<dbReference type="Gene3D" id="3.80.10.10">
    <property type="entry name" value="Ribonuclease Inhibitor"/>
    <property type="match status" value="1"/>
</dbReference>
<name>A0A814GJP1_9BILA</name>
<evidence type="ECO:0008006" key="3">
    <source>
        <dbReference type="Google" id="ProtNLM"/>
    </source>
</evidence>
<proteinExistence type="predicted"/>